<evidence type="ECO:0000313" key="7">
    <source>
        <dbReference type="Proteomes" id="UP000664414"/>
    </source>
</evidence>
<feature type="domain" description="HipA-like C-terminal" evidence="4">
    <location>
        <begin position="134"/>
        <end position="354"/>
    </location>
</feature>
<name>A0A8J7PIW8_9PROT</name>
<dbReference type="Pfam" id="PF13657">
    <property type="entry name" value="Couple_hipA"/>
    <property type="match status" value="1"/>
</dbReference>
<evidence type="ECO:0000313" key="6">
    <source>
        <dbReference type="EMBL" id="MBN9413010.1"/>
    </source>
</evidence>
<sequence>MANLLWGKVYYKDVFAGILREEPGERTSFEYDPTYLNAGNPALSYTIPIESTIYISQAGLHPFFDNLVAEGWLEHAQSRLLNKRQASRFELLLAFGYDCAGAVSIVDPEPAKLTEQLLDMSDAKEIAVLTGRASLSGVQPKLAIIERERKYYPATVGKLSTHIAKFPSSEHANLIINEYLTSLAFKALLPDDDVVDLSIGSIEGVSEPALIIKRFDRTPEGRVHFEEFNQLLSRKSSSKYDGSYKEMSDFIRTSKDCLPIENYRLYARILAGVLLDNTDMHFKNFAMFHTPAGLRLTPSYDQVAAALYKYKTIALAIGETPNLQISNLKPKNLIAMADEFALPRAAIYMLFKQLERNKSDAKDAILSAPVGDDNIKNQLIKLMDTRWNGTFALIGQTLSMKP</sequence>
<evidence type="ECO:0000256" key="3">
    <source>
        <dbReference type="ARBA" id="ARBA00022777"/>
    </source>
</evidence>
<evidence type="ECO:0000259" key="4">
    <source>
        <dbReference type="Pfam" id="PF07804"/>
    </source>
</evidence>
<dbReference type="InterPro" id="IPR017508">
    <property type="entry name" value="HipA_N1"/>
</dbReference>
<dbReference type="PANTHER" id="PTHR37419:SF1">
    <property type="entry name" value="SERINE_THREONINE-PROTEIN KINASE TOXIN HIPA"/>
    <property type="match status" value="1"/>
</dbReference>
<gene>
    <name evidence="6" type="ORF">J0H12_03705</name>
</gene>
<evidence type="ECO:0000256" key="2">
    <source>
        <dbReference type="ARBA" id="ARBA00022679"/>
    </source>
</evidence>
<keyword evidence="2" id="KW-0808">Transferase</keyword>
<comment type="similarity">
    <text evidence="1">Belongs to the HipA Ser/Thr kinase family.</text>
</comment>
<dbReference type="Proteomes" id="UP000664414">
    <property type="component" value="Unassembled WGS sequence"/>
</dbReference>
<evidence type="ECO:0000259" key="5">
    <source>
        <dbReference type="Pfam" id="PF13657"/>
    </source>
</evidence>
<keyword evidence="3" id="KW-0418">Kinase</keyword>
<dbReference type="Pfam" id="PF07804">
    <property type="entry name" value="HipA_C"/>
    <property type="match status" value="1"/>
</dbReference>
<dbReference type="PANTHER" id="PTHR37419">
    <property type="entry name" value="SERINE/THREONINE-PROTEIN KINASE TOXIN HIPA"/>
    <property type="match status" value="1"/>
</dbReference>
<dbReference type="GO" id="GO:0004674">
    <property type="term" value="F:protein serine/threonine kinase activity"/>
    <property type="evidence" value="ECO:0007669"/>
    <property type="project" value="TreeGrafter"/>
</dbReference>
<dbReference type="NCBIfam" id="TIGR03071">
    <property type="entry name" value="couple_hipA"/>
    <property type="match status" value="1"/>
</dbReference>
<comment type="caution">
    <text evidence="6">The sequence shown here is derived from an EMBL/GenBank/DDBJ whole genome shotgun (WGS) entry which is preliminary data.</text>
</comment>
<protein>
    <submittedName>
        <fullName evidence="6">HipA domain-containing protein</fullName>
    </submittedName>
</protein>
<dbReference type="InterPro" id="IPR052028">
    <property type="entry name" value="HipA_Ser/Thr_kinase"/>
</dbReference>
<proteinExistence type="inferred from homology"/>
<evidence type="ECO:0000256" key="1">
    <source>
        <dbReference type="ARBA" id="ARBA00010164"/>
    </source>
</evidence>
<dbReference type="InterPro" id="IPR012893">
    <property type="entry name" value="HipA-like_C"/>
</dbReference>
<dbReference type="AlphaFoldDB" id="A0A8J7PIW8"/>
<dbReference type="Gene3D" id="1.10.1070.20">
    <property type="match status" value="1"/>
</dbReference>
<dbReference type="EMBL" id="JAFKGL010000015">
    <property type="protein sequence ID" value="MBN9413010.1"/>
    <property type="molecule type" value="Genomic_DNA"/>
</dbReference>
<dbReference type="GO" id="GO:0005829">
    <property type="term" value="C:cytosol"/>
    <property type="evidence" value="ECO:0007669"/>
    <property type="project" value="TreeGrafter"/>
</dbReference>
<feature type="domain" description="HipA N-terminal subdomain 1" evidence="5">
    <location>
        <begin position="8"/>
        <end position="105"/>
    </location>
</feature>
<accession>A0A8J7PIW8</accession>
<reference evidence="6" key="1">
    <citation type="submission" date="2021-02" db="EMBL/GenBank/DDBJ databases">
        <title>Thiocyanate and organic carbon inputs drive convergent selection for specific autotrophic Afipia and Thiobacillus strains within complex microbiomes.</title>
        <authorList>
            <person name="Huddy R.J."/>
            <person name="Sachdeva R."/>
            <person name="Kadzinga F."/>
            <person name="Kantor R.S."/>
            <person name="Harrison S.T.L."/>
            <person name="Banfield J.F."/>
        </authorList>
    </citation>
    <scope>NUCLEOTIDE SEQUENCE</scope>
    <source>
        <strain evidence="6">SCN18_10_11_15_R4_P_38_20</strain>
    </source>
</reference>
<organism evidence="6 7">
    <name type="scientific">Candidatus Paracaedimonas acanthamoebae</name>
    <dbReference type="NCBI Taxonomy" id="244581"/>
    <lineage>
        <taxon>Bacteria</taxon>
        <taxon>Pseudomonadati</taxon>
        <taxon>Pseudomonadota</taxon>
        <taxon>Alphaproteobacteria</taxon>
        <taxon>Holosporales</taxon>
        <taxon>Caedimonadaceae</taxon>
        <taxon>Candidatus Paracaedimonas</taxon>
    </lineage>
</organism>